<dbReference type="Proteomes" id="UP000664914">
    <property type="component" value="Chromosome"/>
</dbReference>
<evidence type="ECO:0000313" key="3">
    <source>
        <dbReference type="Proteomes" id="UP000664914"/>
    </source>
</evidence>
<name>A0A975D7W4_9SPHN</name>
<dbReference type="InterPro" id="IPR000639">
    <property type="entry name" value="Epox_hydrolase-like"/>
</dbReference>
<dbReference type="Pfam" id="PF00561">
    <property type="entry name" value="Abhydrolase_1"/>
    <property type="match status" value="1"/>
</dbReference>
<dbReference type="PRINTS" id="PR00412">
    <property type="entry name" value="EPOXHYDRLASE"/>
</dbReference>
<evidence type="ECO:0000313" key="2">
    <source>
        <dbReference type="EMBL" id="QTH23921.1"/>
    </source>
</evidence>
<gene>
    <name evidence="2" type="ORF">HRJ34_10655</name>
</gene>
<protein>
    <submittedName>
        <fullName evidence="2">Alpha/beta fold hydrolase</fullName>
    </submittedName>
</protein>
<sequence length="271" mass="28975">MTVRSAVVAGTPRLALSFAGEGELVVMLHGVGGNRRNWLSQIEALSPACLAIAWDARGYGDSDDYAGELSFGDVADDLLRVLDHFDRRRAHLVGLSMGGNIAMEFALRHPDRVASLVLADTDRGMQHIPASEREAFLALRREPILAGVALDELAVPIVASLLGEGAVPTARAEMIDSISRLHRDSYLKALKATVDFDVVGKLDRIGVPTLVIVGEEDRLTPVEEARAICAEIAGSELAVIPGAGHVSNVEQPERFSQALLRFLRSVGAAPS</sequence>
<dbReference type="InterPro" id="IPR029058">
    <property type="entry name" value="AB_hydrolase_fold"/>
</dbReference>
<reference evidence="2" key="2">
    <citation type="submission" date="2021-04" db="EMBL/GenBank/DDBJ databases">
        <title>Isolation and genomic analysis of the ibuprofen-degrading bacterium Sphingomonas strain MPO218.</title>
        <authorList>
            <person name="Aulestia M."/>
            <person name="Flores A."/>
            <person name="Mangas E.L."/>
            <person name="Perez-Pulido A.J."/>
            <person name="Santero E."/>
            <person name="Camacho E.M."/>
        </authorList>
    </citation>
    <scope>NUCLEOTIDE SEQUENCE</scope>
    <source>
        <strain evidence="2">MPO218</strain>
    </source>
</reference>
<dbReference type="AlphaFoldDB" id="A0A975D7W4"/>
<keyword evidence="2" id="KW-0378">Hydrolase</keyword>
<dbReference type="GO" id="GO:0046503">
    <property type="term" value="P:glycerolipid catabolic process"/>
    <property type="evidence" value="ECO:0007669"/>
    <property type="project" value="TreeGrafter"/>
</dbReference>
<dbReference type="EMBL" id="CP059319">
    <property type="protein sequence ID" value="QTH23921.1"/>
    <property type="molecule type" value="Genomic_DNA"/>
</dbReference>
<reference evidence="2" key="1">
    <citation type="submission" date="2020-07" db="EMBL/GenBank/DDBJ databases">
        <authorList>
            <person name="Camacho E."/>
        </authorList>
    </citation>
    <scope>NUCLEOTIDE SEQUENCE</scope>
    <source>
        <strain evidence="2">MPO218</strain>
    </source>
</reference>
<dbReference type="Gene3D" id="3.40.50.1820">
    <property type="entry name" value="alpha/beta hydrolase"/>
    <property type="match status" value="1"/>
</dbReference>
<dbReference type="PRINTS" id="PR00111">
    <property type="entry name" value="ABHYDROLASE"/>
</dbReference>
<dbReference type="InterPro" id="IPR050471">
    <property type="entry name" value="AB_hydrolase"/>
</dbReference>
<evidence type="ECO:0000259" key="1">
    <source>
        <dbReference type="Pfam" id="PF00561"/>
    </source>
</evidence>
<dbReference type="PANTHER" id="PTHR43433:SF5">
    <property type="entry name" value="AB HYDROLASE-1 DOMAIN-CONTAINING PROTEIN"/>
    <property type="match status" value="1"/>
</dbReference>
<organism evidence="2 3">
    <name type="scientific">Rhizorhabdus wittichii</name>
    <dbReference type="NCBI Taxonomy" id="160791"/>
    <lineage>
        <taxon>Bacteria</taxon>
        <taxon>Pseudomonadati</taxon>
        <taxon>Pseudomonadota</taxon>
        <taxon>Alphaproteobacteria</taxon>
        <taxon>Sphingomonadales</taxon>
        <taxon>Sphingomonadaceae</taxon>
        <taxon>Rhizorhabdus</taxon>
    </lineage>
</organism>
<feature type="domain" description="AB hydrolase-1" evidence="1">
    <location>
        <begin position="24"/>
        <end position="251"/>
    </location>
</feature>
<proteinExistence type="predicted"/>
<dbReference type="SUPFAM" id="SSF53474">
    <property type="entry name" value="alpha/beta-Hydrolases"/>
    <property type="match status" value="1"/>
</dbReference>
<dbReference type="PANTHER" id="PTHR43433">
    <property type="entry name" value="HYDROLASE, ALPHA/BETA FOLD FAMILY PROTEIN"/>
    <property type="match status" value="1"/>
</dbReference>
<dbReference type="GO" id="GO:0004806">
    <property type="term" value="F:triacylglycerol lipase activity"/>
    <property type="evidence" value="ECO:0007669"/>
    <property type="project" value="TreeGrafter"/>
</dbReference>
<dbReference type="InterPro" id="IPR000073">
    <property type="entry name" value="AB_hydrolase_1"/>
</dbReference>
<accession>A0A975D7W4</accession>
<dbReference type="RefSeq" id="WP_208634068.1">
    <property type="nucleotide sequence ID" value="NZ_CP059319.1"/>
</dbReference>